<feature type="region of interest" description="Disordered" evidence="1">
    <location>
        <begin position="1"/>
        <end position="47"/>
    </location>
</feature>
<reference evidence="2 3" key="1">
    <citation type="submission" date="2014-04" db="EMBL/GenBank/DDBJ databases">
        <authorList>
            <consortium name="DOE Joint Genome Institute"/>
            <person name="Kuo A."/>
            <person name="Kohler A."/>
            <person name="Costa M.D."/>
            <person name="Nagy L.G."/>
            <person name="Floudas D."/>
            <person name="Copeland A."/>
            <person name="Barry K.W."/>
            <person name="Cichocki N."/>
            <person name="Veneault-Fourrey C."/>
            <person name="LaButti K."/>
            <person name="Lindquist E.A."/>
            <person name="Lipzen A."/>
            <person name="Lundell T."/>
            <person name="Morin E."/>
            <person name="Murat C."/>
            <person name="Sun H."/>
            <person name="Tunlid A."/>
            <person name="Henrissat B."/>
            <person name="Grigoriev I.V."/>
            <person name="Hibbett D.S."/>
            <person name="Martin F."/>
            <person name="Nordberg H.P."/>
            <person name="Cantor M.N."/>
            <person name="Hua S.X."/>
        </authorList>
    </citation>
    <scope>NUCLEOTIDE SEQUENCE [LARGE SCALE GENOMIC DNA]</scope>
    <source>
        <strain evidence="2 3">Marx 270</strain>
    </source>
</reference>
<dbReference type="InParanoid" id="A0A0C3J8I6"/>
<evidence type="ECO:0000313" key="3">
    <source>
        <dbReference type="Proteomes" id="UP000054217"/>
    </source>
</evidence>
<organism evidence="2 3">
    <name type="scientific">Pisolithus tinctorius Marx 270</name>
    <dbReference type="NCBI Taxonomy" id="870435"/>
    <lineage>
        <taxon>Eukaryota</taxon>
        <taxon>Fungi</taxon>
        <taxon>Dikarya</taxon>
        <taxon>Basidiomycota</taxon>
        <taxon>Agaricomycotina</taxon>
        <taxon>Agaricomycetes</taxon>
        <taxon>Agaricomycetidae</taxon>
        <taxon>Boletales</taxon>
        <taxon>Sclerodermatineae</taxon>
        <taxon>Pisolithaceae</taxon>
        <taxon>Pisolithus</taxon>
    </lineage>
</organism>
<evidence type="ECO:0000256" key="1">
    <source>
        <dbReference type="SAM" id="MobiDB-lite"/>
    </source>
</evidence>
<dbReference type="OrthoDB" id="10489082at2759"/>
<keyword evidence="3" id="KW-1185">Reference proteome</keyword>
<dbReference type="AlphaFoldDB" id="A0A0C3J8I6"/>
<reference evidence="3" key="2">
    <citation type="submission" date="2015-01" db="EMBL/GenBank/DDBJ databases">
        <title>Evolutionary Origins and Diversification of the Mycorrhizal Mutualists.</title>
        <authorList>
            <consortium name="DOE Joint Genome Institute"/>
            <consortium name="Mycorrhizal Genomics Consortium"/>
            <person name="Kohler A."/>
            <person name="Kuo A."/>
            <person name="Nagy L.G."/>
            <person name="Floudas D."/>
            <person name="Copeland A."/>
            <person name="Barry K.W."/>
            <person name="Cichocki N."/>
            <person name="Veneault-Fourrey C."/>
            <person name="LaButti K."/>
            <person name="Lindquist E.A."/>
            <person name="Lipzen A."/>
            <person name="Lundell T."/>
            <person name="Morin E."/>
            <person name="Murat C."/>
            <person name="Riley R."/>
            <person name="Ohm R."/>
            <person name="Sun H."/>
            <person name="Tunlid A."/>
            <person name="Henrissat B."/>
            <person name="Grigoriev I.V."/>
            <person name="Hibbett D.S."/>
            <person name="Martin F."/>
        </authorList>
    </citation>
    <scope>NUCLEOTIDE SEQUENCE [LARGE SCALE GENOMIC DNA]</scope>
    <source>
        <strain evidence="3">Marx 270</strain>
    </source>
</reference>
<proteinExistence type="predicted"/>
<protein>
    <submittedName>
        <fullName evidence="2">Uncharacterized protein</fullName>
    </submittedName>
</protein>
<gene>
    <name evidence="2" type="ORF">M404DRAFT_999937</name>
</gene>
<dbReference type="HOGENOM" id="CLU_2134566_0_0_1"/>
<sequence>MQQGKEAVGYVHHESGRPETTDEANYKEAGRVSSHSPSSSVLFHPQSHRSTPAFWGEGSIAQPEISLRLFVSFCFLPLPRASAAFPRLLRHTSTQVPPKSTMAPAGASSPKKT</sequence>
<dbReference type="Proteomes" id="UP000054217">
    <property type="component" value="Unassembled WGS sequence"/>
</dbReference>
<name>A0A0C3J8I6_PISTI</name>
<accession>A0A0C3J8I6</accession>
<evidence type="ECO:0000313" key="2">
    <source>
        <dbReference type="EMBL" id="KIO05333.1"/>
    </source>
</evidence>
<dbReference type="EMBL" id="KN831967">
    <property type="protein sequence ID" value="KIO05333.1"/>
    <property type="molecule type" value="Genomic_DNA"/>
</dbReference>
<feature type="compositionally biased region" description="Basic and acidic residues" evidence="1">
    <location>
        <begin position="11"/>
        <end position="30"/>
    </location>
</feature>
<feature type="region of interest" description="Disordered" evidence="1">
    <location>
        <begin position="91"/>
        <end position="113"/>
    </location>
</feature>